<dbReference type="AlphaFoldDB" id="D0LSV8"/>
<protein>
    <submittedName>
        <fullName evidence="3">Uncharacterized protein</fullName>
    </submittedName>
</protein>
<dbReference type="KEGG" id="hoh:Hoch_4841"/>
<keyword evidence="2" id="KW-0472">Membrane</keyword>
<keyword evidence="2" id="KW-0812">Transmembrane</keyword>
<dbReference type="HOGENOM" id="CLU_810778_0_0_7"/>
<gene>
    <name evidence="3" type="ordered locus">Hoch_4841</name>
</gene>
<evidence type="ECO:0000313" key="4">
    <source>
        <dbReference type="Proteomes" id="UP000001880"/>
    </source>
</evidence>
<dbReference type="RefSeq" id="WP_012829928.1">
    <property type="nucleotide sequence ID" value="NC_013440.1"/>
</dbReference>
<dbReference type="STRING" id="502025.Hoch_4841"/>
<feature type="compositionally biased region" description="Low complexity" evidence="1">
    <location>
        <begin position="256"/>
        <end position="265"/>
    </location>
</feature>
<reference evidence="3 4" key="1">
    <citation type="journal article" date="2010" name="Stand. Genomic Sci.">
        <title>Complete genome sequence of Haliangium ochraceum type strain (SMP-2).</title>
        <authorList>
            <consortium name="US DOE Joint Genome Institute (JGI-PGF)"/>
            <person name="Ivanova N."/>
            <person name="Daum C."/>
            <person name="Lang E."/>
            <person name="Abt B."/>
            <person name="Kopitz M."/>
            <person name="Saunders E."/>
            <person name="Lapidus A."/>
            <person name="Lucas S."/>
            <person name="Glavina Del Rio T."/>
            <person name="Nolan M."/>
            <person name="Tice H."/>
            <person name="Copeland A."/>
            <person name="Cheng J.F."/>
            <person name="Chen F."/>
            <person name="Bruce D."/>
            <person name="Goodwin L."/>
            <person name="Pitluck S."/>
            <person name="Mavromatis K."/>
            <person name="Pati A."/>
            <person name="Mikhailova N."/>
            <person name="Chen A."/>
            <person name="Palaniappan K."/>
            <person name="Land M."/>
            <person name="Hauser L."/>
            <person name="Chang Y.J."/>
            <person name="Jeffries C.D."/>
            <person name="Detter J.C."/>
            <person name="Brettin T."/>
            <person name="Rohde M."/>
            <person name="Goker M."/>
            <person name="Bristow J."/>
            <person name="Markowitz V."/>
            <person name="Eisen J.A."/>
            <person name="Hugenholtz P."/>
            <person name="Kyrpides N.C."/>
            <person name="Klenk H.P."/>
        </authorList>
    </citation>
    <scope>NUCLEOTIDE SEQUENCE [LARGE SCALE GENOMIC DNA]</scope>
    <source>
        <strain evidence="4">DSM 14365 / CIP 107738 / JCM 11303 / AJ 13395 / SMP-2</strain>
    </source>
</reference>
<organism evidence="3 4">
    <name type="scientific">Haliangium ochraceum (strain DSM 14365 / JCM 11303 / SMP-2)</name>
    <dbReference type="NCBI Taxonomy" id="502025"/>
    <lineage>
        <taxon>Bacteria</taxon>
        <taxon>Pseudomonadati</taxon>
        <taxon>Myxococcota</taxon>
        <taxon>Polyangia</taxon>
        <taxon>Haliangiales</taxon>
        <taxon>Kofleriaceae</taxon>
        <taxon>Haliangium</taxon>
    </lineage>
</organism>
<feature type="region of interest" description="Disordered" evidence="1">
    <location>
        <begin position="323"/>
        <end position="342"/>
    </location>
</feature>
<name>D0LSV8_HALO1</name>
<feature type="compositionally biased region" description="Low complexity" evidence="1">
    <location>
        <begin position="236"/>
        <end position="248"/>
    </location>
</feature>
<feature type="transmembrane region" description="Helical" evidence="2">
    <location>
        <begin position="299"/>
        <end position="317"/>
    </location>
</feature>
<evidence type="ECO:0000256" key="2">
    <source>
        <dbReference type="SAM" id="Phobius"/>
    </source>
</evidence>
<feature type="region of interest" description="Disordered" evidence="1">
    <location>
        <begin position="228"/>
        <end position="291"/>
    </location>
</feature>
<keyword evidence="4" id="KW-1185">Reference proteome</keyword>
<accession>D0LSV8</accession>
<keyword evidence="2" id="KW-1133">Transmembrane helix</keyword>
<proteinExistence type="predicted"/>
<evidence type="ECO:0000256" key="1">
    <source>
        <dbReference type="SAM" id="MobiDB-lite"/>
    </source>
</evidence>
<sequence>MNLPATPQSRARARGQRGRAAVLGLGLGLGLGIAAAVAGTSSAWAQTPGYRLEVPADWQSTPEQAARIAAEMRTAWSEAPLLPGLSVDYQVSAWRGADAALVVTEVRAAPAPDADAAQVPGPGQVLRGFLDQLSETPQIAALAPGDTETLRWDQQRTGDAVDARLRWRHSANQTTTLSRAWLYASPERATHMVRADCLIATLAVAEEHAGGRACLAVLESLRLGDDARAPLPELPPASAAPGPDATAPPAEPAPSAPASAPPRASARGDYVLTPPSLRAPGPGQILAVNPQEREQRSPTLLYVLGGALLAIGVLFTLRDRRAAAASRDDEAGDTSGDGDAKT</sequence>
<dbReference type="Proteomes" id="UP000001880">
    <property type="component" value="Chromosome"/>
</dbReference>
<dbReference type="EMBL" id="CP001804">
    <property type="protein sequence ID" value="ACY17330.1"/>
    <property type="molecule type" value="Genomic_DNA"/>
</dbReference>
<evidence type="ECO:0000313" key="3">
    <source>
        <dbReference type="EMBL" id="ACY17330.1"/>
    </source>
</evidence>